<feature type="region of interest" description="Disordered" evidence="1">
    <location>
        <begin position="63"/>
        <end position="92"/>
    </location>
</feature>
<feature type="region of interest" description="Disordered" evidence="1">
    <location>
        <begin position="20"/>
        <end position="43"/>
    </location>
</feature>
<dbReference type="InParanoid" id="A0A0C2XJA4"/>
<accession>A0A0C2XJA4</accession>
<proteinExistence type="predicted"/>
<reference evidence="2 3" key="1">
    <citation type="submission" date="2014-04" db="EMBL/GenBank/DDBJ databases">
        <title>Evolutionary Origins and Diversification of the Mycorrhizal Mutualists.</title>
        <authorList>
            <consortium name="DOE Joint Genome Institute"/>
            <consortium name="Mycorrhizal Genomics Consortium"/>
            <person name="Kohler A."/>
            <person name="Kuo A."/>
            <person name="Nagy L.G."/>
            <person name="Floudas D."/>
            <person name="Copeland A."/>
            <person name="Barry K.W."/>
            <person name="Cichocki N."/>
            <person name="Veneault-Fourrey C."/>
            <person name="LaButti K."/>
            <person name="Lindquist E.A."/>
            <person name="Lipzen A."/>
            <person name="Lundell T."/>
            <person name="Morin E."/>
            <person name="Murat C."/>
            <person name="Riley R."/>
            <person name="Ohm R."/>
            <person name="Sun H."/>
            <person name="Tunlid A."/>
            <person name="Henrissat B."/>
            <person name="Grigoriev I.V."/>
            <person name="Hibbett D.S."/>
            <person name="Martin F."/>
        </authorList>
    </citation>
    <scope>NUCLEOTIDE SEQUENCE [LARGE SCALE GENOMIC DNA]</scope>
    <source>
        <strain evidence="2 3">Koide BX008</strain>
    </source>
</reference>
<organism evidence="2 3">
    <name type="scientific">Amanita muscaria (strain Koide BX008)</name>
    <dbReference type="NCBI Taxonomy" id="946122"/>
    <lineage>
        <taxon>Eukaryota</taxon>
        <taxon>Fungi</taxon>
        <taxon>Dikarya</taxon>
        <taxon>Basidiomycota</taxon>
        <taxon>Agaricomycotina</taxon>
        <taxon>Agaricomycetes</taxon>
        <taxon>Agaricomycetidae</taxon>
        <taxon>Agaricales</taxon>
        <taxon>Pluteineae</taxon>
        <taxon>Amanitaceae</taxon>
        <taxon>Amanita</taxon>
    </lineage>
</organism>
<evidence type="ECO:0000313" key="2">
    <source>
        <dbReference type="EMBL" id="KIL69516.1"/>
    </source>
</evidence>
<dbReference type="AlphaFoldDB" id="A0A0C2XJA4"/>
<dbReference type="Proteomes" id="UP000054549">
    <property type="component" value="Unassembled WGS sequence"/>
</dbReference>
<name>A0A0C2XJA4_AMAMK</name>
<protein>
    <submittedName>
        <fullName evidence="2">Uncharacterized protein</fullName>
    </submittedName>
</protein>
<keyword evidence="3" id="KW-1185">Reference proteome</keyword>
<dbReference type="EMBL" id="KN818225">
    <property type="protein sequence ID" value="KIL69516.1"/>
    <property type="molecule type" value="Genomic_DNA"/>
</dbReference>
<gene>
    <name evidence="2" type="ORF">M378DRAFT_175715</name>
</gene>
<dbReference type="HOGENOM" id="CLU_1427639_0_0_1"/>
<evidence type="ECO:0000256" key="1">
    <source>
        <dbReference type="SAM" id="MobiDB-lite"/>
    </source>
</evidence>
<feature type="compositionally biased region" description="Low complexity" evidence="1">
    <location>
        <begin position="65"/>
        <end position="85"/>
    </location>
</feature>
<sequence length="190" mass="20755">MGITNSRFLPQPIQRILSSATDVARTSRLRSPPDNTVAHGNKTNEHDIKFINNLRRLGPVRVEHSAPPASPISSSKTSSDFSPQSTARATGLTPTVPVQTLHDLLDRRNSVFSSSEVAAFAETHGLGQTNFNQLIDVVNSPSIRVVSGNRDSNSSASKGSLRQIIRSFWVLCHGFIKALWFDPNAKPKET</sequence>
<evidence type="ECO:0000313" key="3">
    <source>
        <dbReference type="Proteomes" id="UP000054549"/>
    </source>
</evidence>